<dbReference type="CDD" id="cd16432">
    <property type="entry name" value="CheB_Rec"/>
    <property type="match status" value="1"/>
</dbReference>
<feature type="domain" description="CheB-type methylesterase" evidence="9">
    <location>
        <begin position="160"/>
        <end position="335"/>
    </location>
</feature>
<organism evidence="10 11">
    <name type="scientific">Coprothermobacter proteolyticus (strain ATCC 35245 / DSM 5265 / OCM 4 / BT)</name>
    <dbReference type="NCBI Taxonomy" id="309798"/>
    <lineage>
        <taxon>Bacteria</taxon>
        <taxon>Pseudomonadati</taxon>
        <taxon>Coprothermobacterota</taxon>
        <taxon>Coprothermobacteria</taxon>
        <taxon>Coprothermobacterales</taxon>
        <taxon>Coprothermobacteraceae</taxon>
        <taxon>Coprothermobacter</taxon>
    </lineage>
</organism>
<dbReference type="PIRSF" id="PIRSF000876">
    <property type="entry name" value="RR_chemtxs_CheB"/>
    <property type="match status" value="1"/>
</dbReference>
<reference evidence="11" key="1">
    <citation type="submission" date="2008-08" db="EMBL/GenBank/DDBJ databases">
        <title>The complete genome sequence of Coprothermobacter proteolyticus strain ATCC 5245 / DSM 5265 / BT.</title>
        <authorList>
            <person name="Dodson R.J."/>
            <person name="Durkin A.S."/>
            <person name="Wu M."/>
            <person name="Eisen J."/>
            <person name="Sutton G."/>
        </authorList>
    </citation>
    <scope>NUCLEOTIDE SEQUENCE [LARGE SCALE GENOMIC DNA]</scope>
    <source>
        <strain evidence="11">ATCC 35245 / DSM 5265 / OCM 4 / BT</strain>
    </source>
</reference>
<dbReference type="eggNOG" id="COG2201">
    <property type="taxonomic scope" value="Bacteria"/>
</dbReference>
<evidence type="ECO:0000256" key="4">
    <source>
        <dbReference type="ARBA" id="ARBA00039140"/>
    </source>
</evidence>
<dbReference type="InterPro" id="IPR011006">
    <property type="entry name" value="CheY-like_superfamily"/>
</dbReference>
<evidence type="ECO:0000256" key="2">
    <source>
        <dbReference type="ARBA" id="ARBA00022500"/>
    </source>
</evidence>
<reference evidence="10 11" key="2">
    <citation type="journal article" date="2014" name="Genome Announc.">
        <title>Complete Genome Sequence of Coprothermobacter proteolyticus DSM 5265.</title>
        <authorList>
            <person name="Alexiev A."/>
            <person name="Coil D.A."/>
            <person name="Badger J.H."/>
            <person name="Enticknap J."/>
            <person name="Ward N."/>
            <person name="Robb F.T."/>
            <person name="Eisen J.A."/>
        </authorList>
    </citation>
    <scope>NUCLEOTIDE SEQUENCE [LARGE SCALE GENOMIC DNA]</scope>
    <source>
        <strain evidence="11">ATCC 35245 / DSM 5265 / OCM 4 / BT</strain>
    </source>
</reference>
<dbReference type="OrthoDB" id="9793421at2"/>
<proteinExistence type="predicted"/>
<dbReference type="RefSeq" id="WP_012544213.1">
    <property type="nucleotide sequence ID" value="NC_011295.1"/>
</dbReference>
<dbReference type="SMART" id="SM00448">
    <property type="entry name" value="REC"/>
    <property type="match status" value="1"/>
</dbReference>
<accession>B5Y7G0</accession>
<feature type="active site" evidence="6">
    <location>
        <position position="290"/>
    </location>
</feature>
<evidence type="ECO:0000256" key="5">
    <source>
        <dbReference type="ARBA" id="ARBA00048267"/>
    </source>
</evidence>
<dbReference type="KEGG" id="cpo:COPRO5265_0340"/>
<feature type="active site" evidence="6">
    <location>
        <position position="198"/>
    </location>
</feature>
<keyword evidence="11" id="KW-1185">Reference proteome</keyword>
<evidence type="ECO:0000256" key="1">
    <source>
        <dbReference type="ARBA" id="ARBA00022490"/>
    </source>
</evidence>
<evidence type="ECO:0000256" key="7">
    <source>
        <dbReference type="PROSITE-ProRule" id="PRU00169"/>
    </source>
</evidence>
<dbReference type="GO" id="GO:0006935">
    <property type="term" value="P:chemotaxis"/>
    <property type="evidence" value="ECO:0007669"/>
    <property type="project" value="UniProtKB-UniRule"/>
</dbReference>
<dbReference type="GO" id="GO:0005737">
    <property type="term" value="C:cytoplasm"/>
    <property type="evidence" value="ECO:0007669"/>
    <property type="project" value="InterPro"/>
</dbReference>
<evidence type="ECO:0000256" key="6">
    <source>
        <dbReference type="PROSITE-ProRule" id="PRU00050"/>
    </source>
</evidence>
<keyword evidence="7" id="KW-0597">Phosphoprotein</keyword>
<dbReference type="InterPro" id="IPR008248">
    <property type="entry name" value="CheB-like"/>
</dbReference>
<dbReference type="HOGENOM" id="CLU_000445_51_0_9"/>
<dbReference type="PANTHER" id="PTHR42872:SF6">
    <property type="entry name" value="PROTEIN-GLUTAMATE METHYLESTERASE_PROTEIN-GLUTAMINE GLUTAMINASE"/>
    <property type="match status" value="1"/>
</dbReference>
<dbReference type="PROSITE" id="PS50110">
    <property type="entry name" value="RESPONSE_REGULATORY"/>
    <property type="match status" value="1"/>
</dbReference>
<dbReference type="InterPro" id="IPR035909">
    <property type="entry name" value="CheB_C"/>
</dbReference>
<comment type="catalytic activity">
    <reaction evidence="5">
        <text>[protein]-L-glutamate 5-O-methyl ester + H2O = L-glutamyl-[protein] + methanol + H(+)</text>
        <dbReference type="Rhea" id="RHEA:23236"/>
        <dbReference type="Rhea" id="RHEA-COMP:10208"/>
        <dbReference type="Rhea" id="RHEA-COMP:10311"/>
        <dbReference type="ChEBI" id="CHEBI:15377"/>
        <dbReference type="ChEBI" id="CHEBI:15378"/>
        <dbReference type="ChEBI" id="CHEBI:17790"/>
        <dbReference type="ChEBI" id="CHEBI:29973"/>
        <dbReference type="ChEBI" id="CHEBI:82795"/>
        <dbReference type="EC" id="3.1.1.61"/>
    </reaction>
</comment>
<evidence type="ECO:0000313" key="10">
    <source>
        <dbReference type="EMBL" id="ACI17561.1"/>
    </source>
</evidence>
<dbReference type="Pfam" id="PF01339">
    <property type="entry name" value="CheB_methylest"/>
    <property type="match status" value="1"/>
</dbReference>
<dbReference type="EC" id="3.1.1.61" evidence="4"/>
<name>B5Y7G0_COPPD</name>
<dbReference type="InterPro" id="IPR001789">
    <property type="entry name" value="Sig_transdc_resp-reg_receiver"/>
</dbReference>
<feature type="domain" description="Response regulatory" evidence="8">
    <location>
        <begin position="6"/>
        <end position="122"/>
    </location>
</feature>
<gene>
    <name evidence="10" type="ordered locus">COPRO5265_0340</name>
</gene>
<evidence type="ECO:0000259" key="9">
    <source>
        <dbReference type="PROSITE" id="PS50122"/>
    </source>
</evidence>
<keyword evidence="1" id="KW-0963">Cytoplasm</keyword>
<dbReference type="GO" id="GO:0008984">
    <property type="term" value="F:protein-glutamate methylesterase activity"/>
    <property type="evidence" value="ECO:0007669"/>
    <property type="project" value="UniProtKB-EC"/>
</dbReference>
<dbReference type="Pfam" id="PF00072">
    <property type="entry name" value="Response_reg"/>
    <property type="match status" value="1"/>
</dbReference>
<evidence type="ECO:0000256" key="3">
    <source>
        <dbReference type="ARBA" id="ARBA00022801"/>
    </source>
</evidence>
<keyword evidence="2 6" id="KW-0145">Chemotaxis</keyword>
<protein>
    <recommendedName>
        <fullName evidence="4">protein-glutamate methylesterase</fullName>
        <ecNumber evidence="4">3.1.1.61</ecNumber>
    </recommendedName>
</protein>
<sequence>MRSTGRILVVEDSTFVSKVVCDILQKNLNVVCDTASSVKEALVKIRLYPYDVILLDYVLPDGTGIDILRKGRDSLKGYVILFSSLAQEGADITVQALSEGAVDFILKPGWGGMLADDFSRELVAKIEVLLSKKPVESTEKVLKQVNTAELKTGIKLVNCPGKAEGIVVVASSTGGPQALRKFLGKFERVNVPVVIAQHMPPFFTKSLAEQLCKTTKLDVMEATSTVELEPNRVYVITGGKHGVVSGGVLEIIDGPAVNGVKPAADLLFASAAEAYGTQTLGVVLTGMGKDGLEGSKFIKQLGGKVIAESQESAVVWGMPGEVVKCGLADAIDHLEVLPYRVEEIIKWWK</sequence>
<dbReference type="CDD" id="cd17541">
    <property type="entry name" value="REC_CheB-like"/>
    <property type="match status" value="1"/>
</dbReference>
<keyword evidence="3 6" id="KW-0378">Hydrolase</keyword>
<evidence type="ECO:0000313" key="11">
    <source>
        <dbReference type="Proteomes" id="UP000001732"/>
    </source>
</evidence>
<evidence type="ECO:0000259" key="8">
    <source>
        <dbReference type="PROSITE" id="PS50110"/>
    </source>
</evidence>
<dbReference type="SUPFAM" id="SSF52172">
    <property type="entry name" value="CheY-like"/>
    <property type="match status" value="1"/>
</dbReference>
<dbReference type="Gene3D" id="3.40.50.2300">
    <property type="match status" value="1"/>
</dbReference>
<dbReference type="EMBL" id="CP001145">
    <property type="protein sequence ID" value="ACI17561.1"/>
    <property type="molecule type" value="Genomic_DNA"/>
</dbReference>
<dbReference type="SUPFAM" id="SSF52738">
    <property type="entry name" value="Methylesterase CheB, C-terminal domain"/>
    <property type="match status" value="1"/>
</dbReference>
<feature type="active site" evidence="6">
    <location>
        <position position="172"/>
    </location>
</feature>
<dbReference type="Proteomes" id="UP000001732">
    <property type="component" value="Chromosome"/>
</dbReference>
<dbReference type="InterPro" id="IPR000673">
    <property type="entry name" value="Sig_transdc_resp-reg_Me-estase"/>
</dbReference>
<dbReference type="PROSITE" id="PS50122">
    <property type="entry name" value="CHEB"/>
    <property type="match status" value="1"/>
</dbReference>
<dbReference type="Gene3D" id="3.40.50.180">
    <property type="entry name" value="Methylesterase CheB, C-terminal domain"/>
    <property type="match status" value="1"/>
</dbReference>
<dbReference type="PANTHER" id="PTHR42872">
    <property type="entry name" value="PROTEIN-GLUTAMATE METHYLESTERASE/PROTEIN-GLUTAMINE GLUTAMINASE"/>
    <property type="match status" value="1"/>
</dbReference>
<feature type="modified residue" description="4-aspartylphosphate" evidence="7">
    <location>
        <position position="56"/>
    </location>
</feature>
<dbReference type="GO" id="GO:0000156">
    <property type="term" value="F:phosphorelay response regulator activity"/>
    <property type="evidence" value="ECO:0007669"/>
    <property type="project" value="InterPro"/>
</dbReference>
<dbReference type="STRING" id="309798.COPRO5265_0340"/>
<dbReference type="AlphaFoldDB" id="B5Y7G0"/>